<evidence type="ECO:0000256" key="2">
    <source>
        <dbReference type="ARBA" id="ARBA00022485"/>
    </source>
</evidence>
<dbReference type="InterPro" id="IPR007197">
    <property type="entry name" value="rSAM"/>
</dbReference>
<evidence type="ECO:0000259" key="9">
    <source>
        <dbReference type="PROSITE" id="PS51918"/>
    </source>
</evidence>
<dbReference type="RefSeq" id="WP_171833271.1">
    <property type="nucleotide sequence ID" value="NZ_CP053708.1"/>
</dbReference>
<dbReference type="InterPro" id="IPR038135">
    <property type="entry name" value="Methylthiotransferase_N_sf"/>
</dbReference>
<feature type="domain" description="Radical SAM core" evidence="9">
    <location>
        <begin position="127"/>
        <end position="357"/>
    </location>
</feature>
<dbReference type="GO" id="GO:0046872">
    <property type="term" value="F:metal ion binding"/>
    <property type="evidence" value="ECO:0007669"/>
    <property type="project" value="UniProtKB-KW"/>
</dbReference>
<dbReference type="InterPro" id="IPR013848">
    <property type="entry name" value="Methylthiotransferase_N"/>
</dbReference>
<evidence type="ECO:0000256" key="1">
    <source>
        <dbReference type="ARBA" id="ARBA00001966"/>
    </source>
</evidence>
<feature type="domain" description="MTTase N-terminal" evidence="8">
    <location>
        <begin position="3"/>
        <end position="105"/>
    </location>
</feature>
<accession>A0A6M8HSF3</accession>
<dbReference type="InterPro" id="IPR005839">
    <property type="entry name" value="Methylthiotransferase"/>
</dbReference>
<evidence type="ECO:0000313" key="11">
    <source>
        <dbReference type="Proteomes" id="UP000500767"/>
    </source>
</evidence>
<evidence type="ECO:0000313" key="10">
    <source>
        <dbReference type="EMBL" id="QKE91206.1"/>
    </source>
</evidence>
<dbReference type="SMART" id="SM00729">
    <property type="entry name" value="Elp3"/>
    <property type="match status" value="1"/>
</dbReference>
<keyword evidence="7" id="KW-0411">Iron-sulfur</keyword>
<name>A0A6M8HSF3_9PROT</name>
<dbReference type="PROSITE" id="PS51449">
    <property type="entry name" value="MTTASE_N"/>
    <property type="match status" value="1"/>
</dbReference>
<dbReference type="NCBIfam" id="TIGR01579">
    <property type="entry name" value="MiaB-like-C"/>
    <property type="match status" value="1"/>
</dbReference>
<keyword evidence="4" id="KW-0949">S-adenosyl-L-methionine</keyword>
<dbReference type="Pfam" id="PF00919">
    <property type="entry name" value="UPF0004"/>
    <property type="match status" value="1"/>
</dbReference>
<dbReference type="InterPro" id="IPR058240">
    <property type="entry name" value="rSAM_sf"/>
</dbReference>
<dbReference type="GO" id="GO:0051539">
    <property type="term" value="F:4 iron, 4 sulfur cluster binding"/>
    <property type="evidence" value="ECO:0007669"/>
    <property type="project" value="UniProtKB-KW"/>
</dbReference>
<evidence type="ECO:0000256" key="4">
    <source>
        <dbReference type="ARBA" id="ARBA00022691"/>
    </source>
</evidence>
<dbReference type="CDD" id="cd01335">
    <property type="entry name" value="Radical_SAM"/>
    <property type="match status" value="1"/>
</dbReference>
<gene>
    <name evidence="10" type="primary">mtaB</name>
    <name evidence="10" type="ORF">HN018_15155</name>
</gene>
<dbReference type="NCBIfam" id="TIGR00089">
    <property type="entry name" value="MiaB/RimO family radical SAM methylthiotransferase"/>
    <property type="match status" value="1"/>
</dbReference>
<dbReference type="GO" id="GO:0035598">
    <property type="term" value="F:tRNA (N(6)-L-threonylcarbamoyladenosine(37)-C(2))-methylthiotransferase activity"/>
    <property type="evidence" value="ECO:0007669"/>
    <property type="project" value="TreeGrafter"/>
</dbReference>
<evidence type="ECO:0000256" key="7">
    <source>
        <dbReference type="ARBA" id="ARBA00023014"/>
    </source>
</evidence>
<reference evidence="10 11" key="1">
    <citation type="journal article" date="2014" name="World J. Microbiol. Biotechnol.">
        <title>Biodiversity and physiological characteristics of Antarctic and Arctic lichens-associated bacteria.</title>
        <authorList>
            <person name="Lee Y.M."/>
            <person name="Kim E.H."/>
            <person name="Lee H.K."/>
            <person name="Hong S.G."/>
        </authorList>
    </citation>
    <scope>NUCLEOTIDE SEQUENCE [LARGE SCALE GENOMIC DNA]</scope>
    <source>
        <strain evidence="10 11">PAMC 26569</strain>
    </source>
</reference>
<keyword evidence="11" id="KW-1185">Reference proteome</keyword>
<evidence type="ECO:0000256" key="6">
    <source>
        <dbReference type="ARBA" id="ARBA00023004"/>
    </source>
</evidence>
<dbReference type="InterPro" id="IPR006467">
    <property type="entry name" value="MiaB-like_bact"/>
</dbReference>
<dbReference type="SUPFAM" id="SSF102114">
    <property type="entry name" value="Radical SAM enzymes"/>
    <property type="match status" value="1"/>
</dbReference>
<dbReference type="KEGG" id="lck:HN018_15155"/>
<comment type="cofactor">
    <cofactor evidence="1">
        <name>[4Fe-4S] cluster</name>
        <dbReference type="ChEBI" id="CHEBI:49883"/>
    </cofactor>
</comment>
<evidence type="ECO:0000259" key="8">
    <source>
        <dbReference type="PROSITE" id="PS51449"/>
    </source>
</evidence>
<evidence type="ECO:0000256" key="5">
    <source>
        <dbReference type="ARBA" id="ARBA00022723"/>
    </source>
</evidence>
<protein>
    <submittedName>
        <fullName evidence="10">tRNA (N(6)-L-threonylcarbamoyladenosine(37)-C(2))-methylthiotransferase MtaB</fullName>
    </submittedName>
</protein>
<dbReference type="PROSITE" id="PS01278">
    <property type="entry name" value="MTTASE_RADICAL"/>
    <property type="match status" value="1"/>
</dbReference>
<dbReference type="SFLD" id="SFLDS00029">
    <property type="entry name" value="Radical_SAM"/>
    <property type="match status" value="1"/>
</dbReference>
<dbReference type="InterPro" id="IPR006638">
    <property type="entry name" value="Elp3/MiaA/NifB-like_rSAM"/>
</dbReference>
<sequence>MSTPPELLTFGCRLNTYESEVMRSHAGGLDDVIIVNTCAVTSEAERQARQAIRRAHRDRPDARIVVTGCAAQLDPAPWSLLPGVVRVLGNEDKLQAASWTEAALGSGNAVSDIMAARETAAHLVTEFVGRSRAFVQVQQGCDHRCTFCIIPFGRGPSRSVPIGAVVEQVRALVRSGYREVVLTGVDITSYGGDLPGRPALGQLARRLLALVPELERLRLSSLDPVEIDADLWLLIEHEERLMPHLHLSLQAGSDLVLKRMKRRHLTDDAARVVDKARRLRPGIGFGADLIAGFPTEDDALFEETLGFVRTHALPYLHVFPYSERPGTPAARMPAVPVPVRRERAGRLREAGAANAEAFHQGFAGRELRVLLETPTGGHSEHFAPVRFEQPAGEPGQVIAARAIAPSAKVLMAERI</sequence>
<dbReference type="SFLD" id="SFLDG01082">
    <property type="entry name" value="B12-binding_domain_containing"/>
    <property type="match status" value="1"/>
</dbReference>
<dbReference type="InterPro" id="IPR023404">
    <property type="entry name" value="rSAM_horseshoe"/>
</dbReference>
<dbReference type="Proteomes" id="UP000500767">
    <property type="component" value="Chromosome"/>
</dbReference>
<keyword evidence="3 10" id="KW-0808">Transferase</keyword>
<dbReference type="PANTHER" id="PTHR11918:SF45">
    <property type="entry name" value="THREONYLCARBAMOYLADENOSINE TRNA METHYLTHIOTRANSFERASE"/>
    <property type="match status" value="1"/>
</dbReference>
<dbReference type="PANTHER" id="PTHR11918">
    <property type="entry name" value="RADICAL SAM PROTEINS"/>
    <property type="match status" value="1"/>
</dbReference>
<organism evidence="10 11">
    <name type="scientific">Lichenicola cladoniae</name>
    <dbReference type="NCBI Taxonomy" id="1484109"/>
    <lineage>
        <taxon>Bacteria</taxon>
        <taxon>Pseudomonadati</taxon>
        <taxon>Pseudomonadota</taxon>
        <taxon>Alphaproteobacteria</taxon>
        <taxon>Acetobacterales</taxon>
        <taxon>Acetobacteraceae</taxon>
        <taxon>Lichenicola</taxon>
    </lineage>
</organism>
<dbReference type="PROSITE" id="PS51918">
    <property type="entry name" value="RADICAL_SAM"/>
    <property type="match status" value="1"/>
</dbReference>
<evidence type="ECO:0000256" key="3">
    <source>
        <dbReference type="ARBA" id="ARBA00022679"/>
    </source>
</evidence>
<dbReference type="Pfam" id="PF04055">
    <property type="entry name" value="Radical_SAM"/>
    <property type="match status" value="1"/>
</dbReference>
<proteinExistence type="predicted"/>
<keyword evidence="2" id="KW-0004">4Fe-4S</keyword>
<dbReference type="Gene3D" id="3.80.30.20">
    <property type="entry name" value="tm_1862 like domain"/>
    <property type="match status" value="1"/>
</dbReference>
<dbReference type="AlphaFoldDB" id="A0A6M8HSF3"/>
<dbReference type="InterPro" id="IPR020612">
    <property type="entry name" value="Methylthiotransferase_CS"/>
</dbReference>
<dbReference type="EMBL" id="CP053708">
    <property type="protein sequence ID" value="QKE91206.1"/>
    <property type="molecule type" value="Genomic_DNA"/>
</dbReference>
<keyword evidence="6" id="KW-0408">Iron</keyword>
<dbReference type="Gene3D" id="3.40.50.12160">
    <property type="entry name" value="Methylthiotransferase, N-terminal domain"/>
    <property type="match status" value="1"/>
</dbReference>
<keyword evidence="5" id="KW-0479">Metal-binding</keyword>